<dbReference type="Pfam" id="PF01479">
    <property type="entry name" value="S4"/>
    <property type="match status" value="1"/>
</dbReference>
<evidence type="ECO:0000259" key="4">
    <source>
        <dbReference type="SMART" id="SM00363"/>
    </source>
</evidence>
<evidence type="ECO:0000313" key="5">
    <source>
        <dbReference type="EMBL" id="GJQ14495.1"/>
    </source>
</evidence>
<sequence>MFTFIQVAMLSFQTTHRIHNIVKEFFLYKPIWRNYYSLRVLRVNNYFSSRTYCAGASSSGIGRNTITAETGERLQKFLSNCGIASRRHAEELISSGRVKCNGVVVTTLGTKILPDKDLIEVDGRAVYQRSCFRWVMVNKPFGLITTASDDRGRRTVCDLVNDAHKDGLVPVGRLDQASTGLLLLTNETNWIHKLLHPKFGHSKEYIVCVQGRIEEKTLDKLRRGILLPGEEKLTAPAVFKAVACYANHSYVRVVIREGRKRQIRRMFLTVGHVVLSLERIRFGSLLLPTDLKPGKWRDLSQSEVTKLKTEFGHFVRRKSLA</sequence>
<dbReference type="SUPFAM" id="SSF55174">
    <property type="entry name" value="Alpha-L RNA-binding motif"/>
    <property type="match status" value="1"/>
</dbReference>
<dbReference type="InterPro" id="IPR000748">
    <property type="entry name" value="PsdUridine_synth_RsuA/RluB/E/F"/>
</dbReference>
<dbReference type="SMART" id="SM00363">
    <property type="entry name" value="S4"/>
    <property type="match status" value="1"/>
</dbReference>
<dbReference type="Pfam" id="PF00849">
    <property type="entry name" value="PseudoU_synth_2"/>
    <property type="match status" value="1"/>
</dbReference>
<dbReference type="GO" id="GO:0003723">
    <property type="term" value="F:RNA binding"/>
    <property type="evidence" value="ECO:0007669"/>
    <property type="project" value="UniProtKB-KW"/>
</dbReference>
<dbReference type="PANTHER" id="PTHR47683">
    <property type="entry name" value="PSEUDOURIDINE SYNTHASE FAMILY PROTEIN-RELATED"/>
    <property type="match status" value="1"/>
</dbReference>
<evidence type="ECO:0000256" key="2">
    <source>
        <dbReference type="ARBA" id="ARBA00023235"/>
    </source>
</evidence>
<dbReference type="SUPFAM" id="SSF55120">
    <property type="entry name" value="Pseudouridine synthase"/>
    <property type="match status" value="1"/>
</dbReference>
<dbReference type="GO" id="GO:0006364">
    <property type="term" value="P:rRNA processing"/>
    <property type="evidence" value="ECO:0007669"/>
    <property type="project" value="UniProtKB-ARBA"/>
</dbReference>
<dbReference type="InterPro" id="IPR006145">
    <property type="entry name" value="PsdUridine_synth_RsuA/RluA"/>
</dbReference>
<evidence type="ECO:0000313" key="6">
    <source>
        <dbReference type="Proteomes" id="UP001061958"/>
    </source>
</evidence>
<dbReference type="PROSITE" id="PS01149">
    <property type="entry name" value="PSI_RSU"/>
    <property type="match status" value="1"/>
</dbReference>
<dbReference type="InterPro" id="IPR002942">
    <property type="entry name" value="S4_RNA-bd"/>
</dbReference>
<dbReference type="PANTHER" id="PTHR47683:SF2">
    <property type="entry name" value="RNA-BINDING S4 DOMAIN-CONTAINING PROTEIN"/>
    <property type="match status" value="1"/>
</dbReference>
<keyword evidence="6" id="KW-1185">Reference proteome</keyword>
<dbReference type="PROSITE" id="PS50889">
    <property type="entry name" value="S4"/>
    <property type="match status" value="1"/>
</dbReference>
<dbReference type="Proteomes" id="UP001061958">
    <property type="component" value="Unassembled WGS sequence"/>
</dbReference>
<dbReference type="InterPro" id="IPR020094">
    <property type="entry name" value="TruA/RsuA/RluB/E/F_N"/>
</dbReference>
<dbReference type="InterPro" id="IPR042092">
    <property type="entry name" value="PsdUridine_s_RsuA/RluB/E/F_cat"/>
</dbReference>
<gene>
    <name evidence="5" type="ORF">GpartN1_g6286.t1</name>
</gene>
<proteinExistence type="inferred from homology"/>
<dbReference type="CDD" id="cd00165">
    <property type="entry name" value="S4"/>
    <property type="match status" value="1"/>
</dbReference>
<protein>
    <recommendedName>
        <fullName evidence="4">RNA-binding S4 domain-containing protein</fullName>
    </recommendedName>
</protein>
<dbReference type="Gene3D" id="3.30.70.1560">
    <property type="entry name" value="Alpha-L RNA-binding motif"/>
    <property type="match status" value="1"/>
</dbReference>
<dbReference type="GO" id="GO:0001522">
    <property type="term" value="P:pseudouridine synthesis"/>
    <property type="evidence" value="ECO:0007669"/>
    <property type="project" value="InterPro"/>
</dbReference>
<feature type="domain" description="RNA-binding S4" evidence="4">
    <location>
        <begin position="72"/>
        <end position="130"/>
    </location>
</feature>
<dbReference type="GO" id="GO:0009982">
    <property type="term" value="F:pseudouridine synthase activity"/>
    <property type="evidence" value="ECO:0007669"/>
    <property type="project" value="InterPro"/>
</dbReference>
<reference evidence="5" key="1">
    <citation type="journal article" date="2022" name="Proc. Natl. Acad. Sci. U.S.A.">
        <title>Life cycle and functional genomics of the unicellular red alga Galdieria for elucidating algal and plant evolution and industrial use.</title>
        <authorList>
            <person name="Hirooka S."/>
            <person name="Itabashi T."/>
            <person name="Ichinose T.M."/>
            <person name="Onuma R."/>
            <person name="Fujiwara T."/>
            <person name="Yamashita S."/>
            <person name="Jong L.W."/>
            <person name="Tomita R."/>
            <person name="Iwane A.H."/>
            <person name="Miyagishima S.Y."/>
        </authorList>
    </citation>
    <scope>NUCLEOTIDE SEQUENCE</scope>
    <source>
        <strain evidence="5">NBRC 102759</strain>
    </source>
</reference>
<dbReference type="OrthoDB" id="440619at2759"/>
<dbReference type="Gene3D" id="3.30.70.580">
    <property type="entry name" value="Pseudouridine synthase I, catalytic domain, N-terminal subdomain"/>
    <property type="match status" value="1"/>
</dbReference>
<evidence type="ECO:0000256" key="3">
    <source>
        <dbReference type="PROSITE-ProRule" id="PRU00182"/>
    </source>
</evidence>
<dbReference type="CDD" id="cd02870">
    <property type="entry name" value="PseudoU_synth_RsuA_like"/>
    <property type="match status" value="1"/>
</dbReference>
<dbReference type="InterPro" id="IPR050343">
    <property type="entry name" value="RsuA_PseudoU_synthase"/>
</dbReference>
<name>A0A9C7Q1U3_9RHOD</name>
<dbReference type="FunFam" id="3.10.290.10:FF:000003">
    <property type="entry name" value="Pseudouridine synthase"/>
    <property type="match status" value="1"/>
</dbReference>
<dbReference type="AlphaFoldDB" id="A0A9C7Q1U3"/>
<reference evidence="5" key="2">
    <citation type="submission" date="2022-01" db="EMBL/GenBank/DDBJ databases">
        <authorList>
            <person name="Hirooka S."/>
            <person name="Miyagishima S.Y."/>
        </authorList>
    </citation>
    <scope>NUCLEOTIDE SEQUENCE</scope>
    <source>
        <strain evidence="5">NBRC 102759</strain>
    </source>
</reference>
<comment type="similarity">
    <text evidence="1">Belongs to the pseudouridine synthase RsuA family.</text>
</comment>
<accession>A0A9C7Q1U3</accession>
<organism evidence="5 6">
    <name type="scientific">Galdieria partita</name>
    <dbReference type="NCBI Taxonomy" id="83374"/>
    <lineage>
        <taxon>Eukaryota</taxon>
        <taxon>Rhodophyta</taxon>
        <taxon>Bangiophyceae</taxon>
        <taxon>Galdieriales</taxon>
        <taxon>Galdieriaceae</taxon>
        <taxon>Galdieria</taxon>
    </lineage>
</organism>
<evidence type="ECO:0000256" key="1">
    <source>
        <dbReference type="ARBA" id="ARBA00008348"/>
    </source>
</evidence>
<comment type="caution">
    <text evidence="5">The sequence shown here is derived from an EMBL/GenBank/DDBJ whole genome shotgun (WGS) entry which is preliminary data.</text>
</comment>
<dbReference type="Gene3D" id="3.10.290.10">
    <property type="entry name" value="RNA-binding S4 domain"/>
    <property type="match status" value="1"/>
</dbReference>
<dbReference type="EMBL" id="BQMJ01000056">
    <property type="protein sequence ID" value="GJQ14495.1"/>
    <property type="molecule type" value="Genomic_DNA"/>
</dbReference>
<dbReference type="InterPro" id="IPR018496">
    <property type="entry name" value="PsdUridine_synth_RsuA/RluB_CS"/>
</dbReference>
<dbReference type="InterPro" id="IPR020103">
    <property type="entry name" value="PsdUridine_synth_cat_dom_sf"/>
</dbReference>
<keyword evidence="2" id="KW-0413">Isomerase</keyword>
<keyword evidence="3" id="KW-0694">RNA-binding</keyword>
<dbReference type="NCBIfam" id="TIGR00093">
    <property type="entry name" value="pseudouridine synthase"/>
    <property type="match status" value="1"/>
</dbReference>
<dbReference type="InterPro" id="IPR036986">
    <property type="entry name" value="S4_RNA-bd_sf"/>
</dbReference>